<dbReference type="STRING" id="1619234.SAMN05421730_10294"/>
<dbReference type="SMART" id="SM00354">
    <property type="entry name" value="HTH_LACI"/>
    <property type="match status" value="1"/>
</dbReference>
<dbReference type="Proteomes" id="UP000199315">
    <property type="component" value="Unassembled WGS sequence"/>
</dbReference>
<keyword evidence="1" id="KW-0678">Repressor</keyword>
<dbReference type="CDD" id="cd01392">
    <property type="entry name" value="HTH_LacI"/>
    <property type="match status" value="1"/>
</dbReference>
<dbReference type="SUPFAM" id="SSF53822">
    <property type="entry name" value="Periplasmic binding protein-like I"/>
    <property type="match status" value="1"/>
</dbReference>
<keyword evidence="2" id="KW-0805">Transcription regulation</keyword>
<keyword evidence="7" id="KW-1185">Reference proteome</keyword>
<protein>
    <submittedName>
        <fullName evidence="6">LacI family transcriptional regulator, sucrose operon repressor</fullName>
    </submittedName>
</protein>
<dbReference type="InterPro" id="IPR010982">
    <property type="entry name" value="Lambda_DNA-bd_dom_sf"/>
</dbReference>
<dbReference type="OrthoDB" id="9796186at2"/>
<dbReference type="AlphaFoldDB" id="A0A1D3TX64"/>
<evidence type="ECO:0000256" key="4">
    <source>
        <dbReference type="ARBA" id="ARBA00023163"/>
    </source>
</evidence>
<reference evidence="6 7" key="1">
    <citation type="submission" date="2016-09" db="EMBL/GenBank/DDBJ databases">
        <authorList>
            <person name="Capua I."/>
            <person name="De Benedictis P."/>
            <person name="Joannis T."/>
            <person name="Lombin L.H."/>
            <person name="Cattoli G."/>
        </authorList>
    </citation>
    <scope>NUCLEOTIDE SEQUENCE [LARGE SCALE GENOMIC DNA]</scope>
    <source>
        <strain evidence="6 7">GluBS11</strain>
    </source>
</reference>
<keyword evidence="4" id="KW-0804">Transcription</keyword>
<gene>
    <name evidence="6" type="ORF">SAMN05421730_10294</name>
</gene>
<sequence>MAGIKDVAKIAHVGVGTVSRVINNSGYTSEETREKVEKAMQQLRYTPNELARNLYRKRTGIIAVLVPDVGHPFFAQVVKYVEIELNRYGYKTMICNTTQKDNNELEYLQMLERRMVDGVITGVHSLDIHEYLQIEKPIVALDRYIGNTIPVVSVDHKKGGQLAAEEMLRTGSRIIIQFQGASKVESPSLDRHIEFEKIMTEHGITVYSYEMEWNRLDTNYSAELVNKAYMDHPEADGVFGTDLLALEYMKKALIEGKKVPEDLKVICYDGTYITNVVYPEVTVIRQPIEELAKESVRLMNNMINGKLYEIRIISLQPELIRRRSTQCD</sequence>
<dbReference type="RefSeq" id="WP_091236137.1">
    <property type="nucleotide sequence ID" value="NZ_FMKA01000029.1"/>
</dbReference>
<evidence type="ECO:0000256" key="2">
    <source>
        <dbReference type="ARBA" id="ARBA00023015"/>
    </source>
</evidence>
<proteinExistence type="predicted"/>
<evidence type="ECO:0000313" key="6">
    <source>
        <dbReference type="EMBL" id="SCP98921.1"/>
    </source>
</evidence>
<dbReference type="InterPro" id="IPR000843">
    <property type="entry name" value="HTH_LacI"/>
</dbReference>
<dbReference type="SUPFAM" id="SSF47413">
    <property type="entry name" value="lambda repressor-like DNA-binding domains"/>
    <property type="match status" value="1"/>
</dbReference>
<organism evidence="6 7">
    <name type="scientific">Anaerobium acetethylicum</name>
    <dbReference type="NCBI Taxonomy" id="1619234"/>
    <lineage>
        <taxon>Bacteria</taxon>
        <taxon>Bacillati</taxon>
        <taxon>Bacillota</taxon>
        <taxon>Clostridia</taxon>
        <taxon>Lachnospirales</taxon>
        <taxon>Lachnospiraceae</taxon>
        <taxon>Anaerobium</taxon>
    </lineage>
</organism>
<evidence type="ECO:0000256" key="3">
    <source>
        <dbReference type="ARBA" id="ARBA00023125"/>
    </source>
</evidence>
<dbReference type="PANTHER" id="PTHR30146:SF95">
    <property type="entry name" value="RIBOSE OPERON REPRESSOR"/>
    <property type="match status" value="1"/>
</dbReference>
<dbReference type="PROSITE" id="PS00356">
    <property type="entry name" value="HTH_LACI_1"/>
    <property type="match status" value="1"/>
</dbReference>
<dbReference type="EMBL" id="FMKA01000029">
    <property type="protein sequence ID" value="SCP98921.1"/>
    <property type="molecule type" value="Genomic_DNA"/>
</dbReference>
<dbReference type="Gene3D" id="1.10.260.40">
    <property type="entry name" value="lambda repressor-like DNA-binding domains"/>
    <property type="match status" value="1"/>
</dbReference>
<dbReference type="InterPro" id="IPR046335">
    <property type="entry name" value="LacI/GalR-like_sensor"/>
</dbReference>
<dbReference type="Gene3D" id="3.40.50.2300">
    <property type="match status" value="2"/>
</dbReference>
<dbReference type="GO" id="GO:0000976">
    <property type="term" value="F:transcription cis-regulatory region binding"/>
    <property type="evidence" value="ECO:0007669"/>
    <property type="project" value="TreeGrafter"/>
</dbReference>
<feature type="domain" description="HTH lacI-type" evidence="5">
    <location>
        <begin position="2"/>
        <end position="56"/>
    </location>
</feature>
<dbReference type="PANTHER" id="PTHR30146">
    <property type="entry name" value="LACI-RELATED TRANSCRIPTIONAL REPRESSOR"/>
    <property type="match status" value="1"/>
</dbReference>
<name>A0A1D3TX64_9FIRM</name>
<evidence type="ECO:0000259" key="5">
    <source>
        <dbReference type="PROSITE" id="PS50932"/>
    </source>
</evidence>
<dbReference type="InterPro" id="IPR028082">
    <property type="entry name" value="Peripla_BP_I"/>
</dbReference>
<evidence type="ECO:0000313" key="7">
    <source>
        <dbReference type="Proteomes" id="UP000199315"/>
    </source>
</evidence>
<dbReference type="GO" id="GO:0003700">
    <property type="term" value="F:DNA-binding transcription factor activity"/>
    <property type="evidence" value="ECO:0007669"/>
    <property type="project" value="TreeGrafter"/>
</dbReference>
<dbReference type="CDD" id="cd06291">
    <property type="entry name" value="PBP1_Qymf-like"/>
    <property type="match status" value="1"/>
</dbReference>
<evidence type="ECO:0000256" key="1">
    <source>
        <dbReference type="ARBA" id="ARBA00022491"/>
    </source>
</evidence>
<accession>A0A1D3TX64</accession>
<dbReference type="Pfam" id="PF00356">
    <property type="entry name" value="LacI"/>
    <property type="match status" value="1"/>
</dbReference>
<dbReference type="Pfam" id="PF13377">
    <property type="entry name" value="Peripla_BP_3"/>
    <property type="match status" value="1"/>
</dbReference>
<keyword evidence="3" id="KW-0238">DNA-binding</keyword>
<dbReference type="PROSITE" id="PS50932">
    <property type="entry name" value="HTH_LACI_2"/>
    <property type="match status" value="1"/>
</dbReference>